<dbReference type="Pfam" id="PF02826">
    <property type="entry name" value="2-Hacid_dh_C"/>
    <property type="match status" value="1"/>
</dbReference>
<dbReference type="EC" id="1.1.1.95" evidence="5"/>
<dbReference type="Pfam" id="PF22629">
    <property type="entry name" value="ACT_AHAS_ss"/>
    <property type="match status" value="1"/>
</dbReference>
<dbReference type="UniPathway" id="UPA00135">
    <property type="reaction ID" value="UER00196"/>
</dbReference>
<evidence type="ECO:0000259" key="15">
    <source>
        <dbReference type="PROSITE" id="PS51671"/>
    </source>
</evidence>
<dbReference type="PROSITE" id="PS51671">
    <property type="entry name" value="ACT"/>
    <property type="match status" value="1"/>
</dbReference>
<dbReference type="GO" id="GO:0051287">
    <property type="term" value="F:NAD binding"/>
    <property type="evidence" value="ECO:0007669"/>
    <property type="project" value="InterPro"/>
</dbReference>
<dbReference type="AlphaFoldDB" id="A0A1B8QAL2"/>
<comment type="similarity">
    <text evidence="3 14">Belongs to the D-isomer specific 2-hydroxyacid dehydrogenase family.</text>
</comment>
<dbReference type="CDD" id="cd04901">
    <property type="entry name" value="ACT_3PGDH"/>
    <property type="match status" value="1"/>
</dbReference>
<evidence type="ECO:0000256" key="8">
    <source>
        <dbReference type="ARBA" id="ARBA00023002"/>
    </source>
</evidence>
<evidence type="ECO:0000256" key="13">
    <source>
        <dbReference type="ARBA" id="ARBA00048731"/>
    </source>
</evidence>
<dbReference type="InterPro" id="IPR006140">
    <property type="entry name" value="D-isomer_DH_NAD-bd"/>
</dbReference>
<evidence type="ECO:0000256" key="14">
    <source>
        <dbReference type="RuleBase" id="RU003719"/>
    </source>
</evidence>
<dbReference type="Proteomes" id="UP000092508">
    <property type="component" value="Unassembled WGS sequence"/>
</dbReference>
<dbReference type="InterPro" id="IPR050857">
    <property type="entry name" value="D-2-hydroxyacid_DH"/>
</dbReference>
<dbReference type="InterPro" id="IPR036291">
    <property type="entry name" value="NAD(P)-bd_dom_sf"/>
</dbReference>
<dbReference type="InterPro" id="IPR054480">
    <property type="entry name" value="AHAS_small-like_ACT"/>
</dbReference>
<evidence type="ECO:0000256" key="4">
    <source>
        <dbReference type="ARBA" id="ARBA00013001"/>
    </source>
</evidence>
<protein>
    <recommendedName>
        <fullName evidence="6">D-3-phosphoglycerate dehydrogenase</fullName>
        <ecNumber evidence="4">1.1.1.399</ecNumber>
        <ecNumber evidence="5">1.1.1.95</ecNumber>
    </recommendedName>
    <alternativeName>
        <fullName evidence="11">2-oxoglutarate reductase</fullName>
    </alternativeName>
</protein>
<evidence type="ECO:0000256" key="12">
    <source>
        <dbReference type="ARBA" id="ARBA00048126"/>
    </source>
</evidence>
<keyword evidence="10" id="KW-0718">Serine biosynthesis</keyword>
<dbReference type="Gene3D" id="3.40.50.720">
    <property type="entry name" value="NAD(P)-binding Rossmann-like Domain"/>
    <property type="match status" value="2"/>
</dbReference>
<evidence type="ECO:0000256" key="7">
    <source>
        <dbReference type="ARBA" id="ARBA00022605"/>
    </source>
</evidence>
<keyword evidence="8 14" id="KW-0560">Oxidoreductase</keyword>
<name>A0A1B8QAL2_9GAMM</name>
<dbReference type="PROSITE" id="PS00065">
    <property type="entry name" value="D_2_HYDROXYACID_DH_1"/>
    <property type="match status" value="1"/>
</dbReference>
<comment type="pathway">
    <text evidence="2">Amino-acid biosynthesis; L-serine biosynthesis; L-serine from 3-phospho-D-glycerate: step 1/3.</text>
</comment>
<dbReference type="Pfam" id="PF00389">
    <property type="entry name" value="2-Hacid_dh"/>
    <property type="match status" value="1"/>
</dbReference>
<dbReference type="FunFam" id="3.40.50.720:FF:000041">
    <property type="entry name" value="D-3-phosphoglycerate dehydrogenase"/>
    <property type="match status" value="1"/>
</dbReference>
<dbReference type="EC" id="1.1.1.399" evidence="4"/>
<reference evidence="16 17" key="1">
    <citation type="submission" date="2016-06" db="EMBL/GenBank/DDBJ databases">
        <title>Draft genome of Moraxella atlantae CCUG 66109.</title>
        <authorList>
            <person name="Salva-Serra F."/>
            <person name="Engstrom-Jakobsson H."/>
            <person name="Thorell K."/>
            <person name="Gonzales-Siles L."/>
            <person name="Karlsson R."/>
            <person name="Boulund F."/>
            <person name="Engstrand L."/>
            <person name="Kristiansson E."/>
            <person name="Moore E."/>
        </authorList>
    </citation>
    <scope>NUCLEOTIDE SEQUENCE [LARGE SCALE GENOMIC DNA]</scope>
    <source>
        <strain evidence="16 17">CCUG 66109</strain>
    </source>
</reference>
<dbReference type="InterPro" id="IPR006139">
    <property type="entry name" value="D-isomer_2_OHA_DH_cat_dom"/>
</dbReference>
<dbReference type="PANTHER" id="PTHR42789:SF1">
    <property type="entry name" value="D-ISOMER SPECIFIC 2-HYDROXYACID DEHYDROGENASE FAMILY PROTEIN (AFU_ORTHOLOGUE AFUA_6G10090)"/>
    <property type="match status" value="1"/>
</dbReference>
<dbReference type="InterPro" id="IPR002912">
    <property type="entry name" value="ACT_dom"/>
</dbReference>
<dbReference type="PANTHER" id="PTHR42789">
    <property type="entry name" value="D-ISOMER SPECIFIC 2-HYDROXYACID DEHYDROGENASE FAMILY PROTEIN (AFU_ORTHOLOGUE AFUA_6G10090)"/>
    <property type="match status" value="1"/>
</dbReference>
<dbReference type="GO" id="GO:0047545">
    <property type="term" value="F:(S)-2-hydroxyglutarate dehydrogenase activity"/>
    <property type="evidence" value="ECO:0007669"/>
    <property type="project" value="UniProtKB-ARBA"/>
</dbReference>
<dbReference type="NCBIfam" id="NF008759">
    <property type="entry name" value="PRK11790.1"/>
    <property type="match status" value="1"/>
</dbReference>
<feature type="domain" description="ACT" evidence="15">
    <location>
        <begin position="340"/>
        <end position="409"/>
    </location>
</feature>
<evidence type="ECO:0000256" key="1">
    <source>
        <dbReference type="ARBA" id="ARBA00003800"/>
    </source>
</evidence>
<proteinExistence type="inferred from homology"/>
<evidence type="ECO:0000256" key="9">
    <source>
        <dbReference type="ARBA" id="ARBA00023027"/>
    </source>
</evidence>
<evidence type="ECO:0000256" key="2">
    <source>
        <dbReference type="ARBA" id="ARBA00005216"/>
    </source>
</evidence>
<evidence type="ECO:0000313" key="16">
    <source>
        <dbReference type="EMBL" id="OBX76327.1"/>
    </source>
</evidence>
<evidence type="ECO:0000256" key="10">
    <source>
        <dbReference type="ARBA" id="ARBA00023299"/>
    </source>
</evidence>
<accession>A0A1B8QAL2</accession>
<dbReference type="SUPFAM" id="SSF55021">
    <property type="entry name" value="ACT-like"/>
    <property type="match status" value="1"/>
</dbReference>
<keyword evidence="9" id="KW-0520">NAD</keyword>
<organism evidence="16 17">
    <name type="scientific">Faucicola atlantae</name>
    <dbReference type="NCBI Taxonomy" id="34059"/>
    <lineage>
        <taxon>Bacteria</taxon>
        <taxon>Pseudomonadati</taxon>
        <taxon>Pseudomonadota</taxon>
        <taxon>Gammaproteobacteria</taxon>
        <taxon>Moraxellales</taxon>
        <taxon>Moraxellaceae</taxon>
        <taxon>Faucicola</taxon>
    </lineage>
</organism>
<comment type="catalytic activity">
    <reaction evidence="13">
        <text>(2R)-3-phosphoglycerate + NAD(+) = 3-phosphooxypyruvate + NADH + H(+)</text>
        <dbReference type="Rhea" id="RHEA:12641"/>
        <dbReference type="ChEBI" id="CHEBI:15378"/>
        <dbReference type="ChEBI" id="CHEBI:18110"/>
        <dbReference type="ChEBI" id="CHEBI:57540"/>
        <dbReference type="ChEBI" id="CHEBI:57945"/>
        <dbReference type="ChEBI" id="CHEBI:58272"/>
        <dbReference type="EC" id="1.1.1.95"/>
    </reaction>
</comment>
<dbReference type="InterPro" id="IPR045865">
    <property type="entry name" value="ACT-like_dom_sf"/>
</dbReference>
<dbReference type="InterPro" id="IPR029752">
    <property type="entry name" value="D-isomer_DH_CS1"/>
</dbReference>
<dbReference type="CDD" id="cd12176">
    <property type="entry name" value="PGDH_3"/>
    <property type="match status" value="1"/>
</dbReference>
<sequence>MQTVSLDKDKIRFLLLEGVHDNALQVLKNAGYTNIEYLKTALDPDELAEKIKDAHFIGIRSRTQLTADILQHAEKLIAIGCFCIGTNQVDLDAARSLGIPVFNAPYSNTRSVAELVIAEIIMLMRGIPEKNAVVHRGGWNKSAKDSYEVRGKTLGIIGYGSIGSQLSVLAEGLGMKVIYHDVLTKLPMGNARQVANLDELLAEADVISLHVPDLPETRNMITAAEFAKMKPHTHIINAARGKCIDIEALADALRSQKVIGAAIDVFPKEPKSADEEFESPLRAFDNVILTPHIGGSTQEAQANIGLEVAEKFVRYSDAGDTTSAVNFPNVSIPVKDGSHRLLHIHKNVPGVLSQINRSFADAGINVLAQSLMTQEDVGYLVMDVDNNDSTAALERLRAVPETIRVRVLF</sequence>
<dbReference type="GO" id="GO:0004617">
    <property type="term" value="F:phosphoglycerate dehydrogenase activity"/>
    <property type="evidence" value="ECO:0007669"/>
    <property type="project" value="UniProtKB-EC"/>
</dbReference>
<dbReference type="STRING" id="34059.A9308_08430"/>
<evidence type="ECO:0000256" key="3">
    <source>
        <dbReference type="ARBA" id="ARBA00005854"/>
    </source>
</evidence>
<dbReference type="RefSeq" id="WP_067237567.1">
    <property type="nucleotide sequence ID" value="NZ_LZMZ01000031.1"/>
</dbReference>
<keyword evidence="7" id="KW-0028">Amino-acid biosynthesis</keyword>
<dbReference type="EMBL" id="LZMZ01000031">
    <property type="protein sequence ID" value="OBX76327.1"/>
    <property type="molecule type" value="Genomic_DNA"/>
</dbReference>
<dbReference type="SUPFAM" id="SSF52283">
    <property type="entry name" value="Formate/glycerate dehydrogenase catalytic domain-like"/>
    <property type="match status" value="1"/>
</dbReference>
<comment type="catalytic activity">
    <reaction evidence="12">
        <text>(R)-2-hydroxyglutarate + NAD(+) = 2-oxoglutarate + NADH + H(+)</text>
        <dbReference type="Rhea" id="RHEA:49612"/>
        <dbReference type="ChEBI" id="CHEBI:15378"/>
        <dbReference type="ChEBI" id="CHEBI:15801"/>
        <dbReference type="ChEBI" id="CHEBI:16810"/>
        <dbReference type="ChEBI" id="CHEBI:57540"/>
        <dbReference type="ChEBI" id="CHEBI:57945"/>
        <dbReference type="EC" id="1.1.1.399"/>
    </reaction>
</comment>
<dbReference type="OrthoDB" id="9805416at2"/>
<dbReference type="Gene3D" id="3.30.70.260">
    <property type="match status" value="1"/>
</dbReference>
<evidence type="ECO:0000256" key="6">
    <source>
        <dbReference type="ARBA" id="ARBA00021582"/>
    </source>
</evidence>
<dbReference type="SUPFAM" id="SSF51735">
    <property type="entry name" value="NAD(P)-binding Rossmann-fold domains"/>
    <property type="match status" value="1"/>
</dbReference>
<dbReference type="GO" id="GO:0006564">
    <property type="term" value="P:L-serine biosynthetic process"/>
    <property type="evidence" value="ECO:0007669"/>
    <property type="project" value="UniProtKB-KW"/>
</dbReference>
<comment type="function">
    <text evidence="1">Catalyzes the reversible oxidation of 3-phospho-D-glycerate to 3-phosphonooxypyruvate, the first step of the phosphorylated L-serine biosynthesis pathway. Also catalyzes the reversible oxidation of 2-hydroxyglutarate to 2-oxoglutarate.</text>
</comment>
<evidence type="ECO:0000313" key="17">
    <source>
        <dbReference type="Proteomes" id="UP000092508"/>
    </source>
</evidence>
<evidence type="ECO:0000256" key="11">
    <source>
        <dbReference type="ARBA" id="ARBA00030455"/>
    </source>
</evidence>
<gene>
    <name evidence="16" type="ORF">A9308_08430</name>
</gene>
<evidence type="ECO:0000256" key="5">
    <source>
        <dbReference type="ARBA" id="ARBA00013143"/>
    </source>
</evidence>
<comment type="caution">
    <text evidence="16">The sequence shown here is derived from an EMBL/GenBank/DDBJ whole genome shotgun (WGS) entry which is preliminary data.</text>
</comment>